<proteinExistence type="inferred from homology"/>
<dbReference type="VEuPathDB" id="FungiDB:CPAG_03078"/>
<reference evidence="4" key="2">
    <citation type="journal article" date="2009" name="Genome Res.">
        <title>Comparative genomic analyses of the human fungal pathogens Coccidioides and their relatives.</title>
        <authorList>
            <person name="Sharpton T.J."/>
            <person name="Stajich J.E."/>
            <person name="Rounsley S.D."/>
            <person name="Gardner M.J."/>
            <person name="Wortman J.R."/>
            <person name="Jordar V.S."/>
            <person name="Maiti R."/>
            <person name="Kodira C.D."/>
            <person name="Neafsey D.E."/>
            <person name="Zeng Q."/>
            <person name="Hung C.-Y."/>
            <person name="McMahan C."/>
            <person name="Muszewska A."/>
            <person name="Grynberg M."/>
            <person name="Mandel M.A."/>
            <person name="Kellner E.M."/>
            <person name="Barker B.M."/>
            <person name="Galgiani J.N."/>
            <person name="Orbach M.J."/>
            <person name="Kirkland T.N."/>
            <person name="Cole G.T."/>
            <person name="Henn M.R."/>
            <person name="Birren B.W."/>
            <person name="Taylor J.W."/>
        </authorList>
    </citation>
    <scope>NUCLEOTIDE SEQUENCE [LARGE SCALE GENOMIC DNA]</scope>
    <source>
        <strain evidence="4">RMSCC 3488</strain>
    </source>
</reference>
<dbReference type="GO" id="GO:0070525">
    <property type="term" value="P:tRNA threonylcarbamoyladenosine metabolic process"/>
    <property type="evidence" value="ECO:0007669"/>
    <property type="project" value="TreeGrafter"/>
</dbReference>
<dbReference type="EMBL" id="DS268110">
    <property type="protein sequence ID" value="KMM66740.1"/>
    <property type="molecule type" value="Genomic_DNA"/>
</dbReference>
<name>A0A0J6FBV2_COCPO</name>
<evidence type="ECO:0000256" key="2">
    <source>
        <dbReference type="SAM" id="MobiDB-lite"/>
    </source>
</evidence>
<dbReference type="AlphaFoldDB" id="A0A0J6FBV2"/>
<feature type="region of interest" description="Disordered" evidence="2">
    <location>
        <begin position="51"/>
        <end position="81"/>
    </location>
</feature>
<organism evidence="3 4">
    <name type="scientific">Coccidioides posadasii RMSCC 3488</name>
    <dbReference type="NCBI Taxonomy" id="454284"/>
    <lineage>
        <taxon>Eukaryota</taxon>
        <taxon>Fungi</taxon>
        <taxon>Dikarya</taxon>
        <taxon>Ascomycota</taxon>
        <taxon>Pezizomycotina</taxon>
        <taxon>Eurotiomycetes</taxon>
        <taxon>Eurotiomycetidae</taxon>
        <taxon>Onygenales</taxon>
        <taxon>Onygenaceae</taxon>
        <taxon>Coccidioides</taxon>
    </lineage>
</organism>
<evidence type="ECO:0000313" key="3">
    <source>
        <dbReference type="EMBL" id="KMM66740.1"/>
    </source>
</evidence>
<dbReference type="InterPro" id="IPR015419">
    <property type="entry name" value="CTAG/Pcc1"/>
</dbReference>
<dbReference type="OrthoDB" id="10025739at2759"/>
<gene>
    <name evidence="3" type="ORF">CPAG_03078</name>
</gene>
<sequence length="132" mass="14493">MAKIDPEFPYSLTVSLPLPTHRLASSALRALQVDEELSPLVRRTLRLTRPDLSPPLPAAQISPMIPADDATERREGGTSYDDESLTVLQTEYKATTNRMLRVAVNAFMESLGVVLGVMEELDVDVLGSELGR</sequence>
<dbReference type="Pfam" id="PF09341">
    <property type="entry name" value="Pcc1"/>
    <property type="match status" value="1"/>
</dbReference>
<accession>A0A0J6FBV2</accession>
<dbReference type="Gene3D" id="3.30.310.50">
    <property type="entry name" value="Alpha-D-phosphohexomutase, C-terminal domain"/>
    <property type="match status" value="1"/>
</dbReference>
<protein>
    <submittedName>
        <fullName evidence="3">Uncharacterized protein</fullName>
    </submittedName>
</protein>
<dbReference type="GO" id="GO:0000408">
    <property type="term" value="C:EKC/KEOPS complex"/>
    <property type="evidence" value="ECO:0007669"/>
    <property type="project" value="TreeGrafter"/>
</dbReference>
<evidence type="ECO:0000256" key="1">
    <source>
        <dbReference type="ARBA" id="ARBA00007073"/>
    </source>
</evidence>
<evidence type="ECO:0000313" key="4">
    <source>
        <dbReference type="Proteomes" id="UP000054567"/>
    </source>
</evidence>
<reference evidence="4" key="3">
    <citation type="journal article" date="2010" name="Genome Res.">
        <title>Population genomic sequencing of Coccidioides fungi reveals recent hybridization and transposon control.</title>
        <authorList>
            <person name="Neafsey D.E."/>
            <person name="Barker B.M."/>
            <person name="Sharpton T.J."/>
            <person name="Stajich J.E."/>
            <person name="Park D.J."/>
            <person name="Whiston E."/>
            <person name="Hung C.-Y."/>
            <person name="McMahan C."/>
            <person name="White J."/>
            <person name="Sykes S."/>
            <person name="Heiman D."/>
            <person name="Young S."/>
            <person name="Zeng Q."/>
            <person name="Abouelleil A."/>
            <person name="Aftuck L."/>
            <person name="Bessette D."/>
            <person name="Brown A."/>
            <person name="FitzGerald M."/>
            <person name="Lui A."/>
            <person name="Macdonald J.P."/>
            <person name="Priest M."/>
            <person name="Orbach M.J."/>
            <person name="Galgiani J.N."/>
            <person name="Kirkland T.N."/>
            <person name="Cole G.T."/>
            <person name="Birren B.W."/>
            <person name="Henn M.R."/>
            <person name="Taylor J.W."/>
            <person name="Rounsley S.D."/>
        </authorList>
    </citation>
    <scope>NUCLEOTIDE SEQUENCE [LARGE SCALE GENOMIC DNA]</scope>
    <source>
        <strain evidence="4">RMSCC 3488</strain>
    </source>
</reference>
<reference evidence="3 4" key="1">
    <citation type="submission" date="2007-06" db="EMBL/GenBank/DDBJ databases">
        <title>The Genome Sequence of Coccidioides posadasii RMSCC_3488.</title>
        <authorList>
            <consortium name="Coccidioides Genome Resources Consortium"/>
            <consortium name="The Broad Institute Genome Sequencing Platform"/>
            <person name="Henn M.R."/>
            <person name="Sykes S."/>
            <person name="Young S."/>
            <person name="Jaffe D."/>
            <person name="Berlin A."/>
            <person name="Alvarez P."/>
            <person name="Butler J."/>
            <person name="Gnerre S."/>
            <person name="Grabherr M."/>
            <person name="Mauceli E."/>
            <person name="Brockman W."/>
            <person name="Kodira C."/>
            <person name="Alvarado L."/>
            <person name="Zeng Q."/>
            <person name="Crawford M."/>
            <person name="Antoine C."/>
            <person name="Devon K."/>
            <person name="Galgiani J."/>
            <person name="Orsborn K."/>
            <person name="Lewis M.L."/>
            <person name="Nusbaum C."/>
            <person name="Galagan J."/>
            <person name="Birren B."/>
        </authorList>
    </citation>
    <scope>NUCLEOTIDE SEQUENCE [LARGE SCALE GENOMIC DNA]</scope>
    <source>
        <strain evidence="3 4">RMSCC 3488</strain>
    </source>
</reference>
<dbReference type="Proteomes" id="UP000054567">
    <property type="component" value="Unassembled WGS sequence"/>
</dbReference>
<dbReference type="PANTHER" id="PTHR31283:SF5">
    <property type="entry name" value="EKC_KEOPS COMPLEX SUBUNIT LAGE3"/>
    <property type="match status" value="1"/>
</dbReference>
<dbReference type="PANTHER" id="PTHR31283">
    <property type="entry name" value="EKC/KEOPS COMPLEX SUBUNIT PCC1 FAMILY MEMBER"/>
    <property type="match status" value="1"/>
</dbReference>
<comment type="similarity">
    <text evidence="1">Belongs to the CTAG/PCC1 family.</text>
</comment>